<dbReference type="EMBL" id="EQ973842">
    <property type="protein sequence ID" value="EEF42647.1"/>
    <property type="molecule type" value="Genomic_DNA"/>
</dbReference>
<keyword evidence="3" id="KW-1185">Reference proteome</keyword>
<sequence>MKDISLNLQTNASAAQGVTDVTLVDKIIGEKNYSPGLVQTIMQRVWNVSQMLNVKKRETHSSSGSLIVGRKESITSFWIQIHGLPLNQMTLENAKMIGGLFEGLEEVDLTPDNQICWNSYMRLKVAVRVDKPLLEGFSNIQDVVFLAILKALAQMGRKWTRLRKNREEDNSMLTVEDRQKEPPKPNTMMKSGMAASSVPSKFQLPKIFNKLSNPPLPGIYPKGNMQNCSSILEGPLEAPTHLRRRIRIENLARGFRDTNSPSFEVLVDVNGSQNPNSEEAVVGGLQPRGNGTNPNNPKPEGTQVETLSQSDLSFRNETKGLAGGLGLWWMSDVTVQVLGSCEYFIDTVIEGEHVCHATFVYRELNRSRRNLFWAELRKIKSADSNPWVCIGDFNALRRTIDKRGRRPVMPADCCEFQLFMEECDLKDMAFKGHWFTWSNK</sequence>
<evidence type="ECO:0008006" key="4">
    <source>
        <dbReference type="Google" id="ProtNLM"/>
    </source>
</evidence>
<dbReference type="SUPFAM" id="SSF56219">
    <property type="entry name" value="DNase I-like"/>
    <property type="match status" value="1"/>
</dbReference>
<dbReference type="Proteomes" id="UP000008311">
    <property type="component" value="Unassembled WGS sequence"/>
</dbReference>
<dbReference type="PANTHER" id="PTHR33710">
    <property type="entry name" value="BNAC02G09200D PROTEIN"/>
    <property type="match status" value="1"/>
</dbReference>
<dbReference type="InParanoid" id="B9S105"/>
<feature type="compositionally biased region" description="Basic and acidic residues" evidence="1">
    <location>
        <begin position="170"/>
        <end position="183"/>
    </location>
</feature>
<dbReference type="AlphaFoldDB" id="B9S105"/>
<accession>B9S105</accession>
<feature type="region of interest" description="Disordered" evidence="1">
    <location>
        <begin position="170"/>
        <end position="192"/>
    </location>
</feature>
<evidence type="ECO:0000256" key="1">
    <source>
        <dbReference type="SAM" id="MobiDB-lite"/>
    </source>
</evidence>
<dbReference type="eggNOG" id="KOG1075">
    <property type="taxonomic scope" value="Eukaryota"/>
</dbReference>
<gene>
    <name evidence="2" type="ORF">RCOM_0632350</name>
</gene>
<feature type="region of interest" description="Disordered" evidence="1">
    <location>
        <begin position="274"/>
        <end position="303"/>
    </location>
</feature>
<organism evidence="2 3">
    <name type="scientific">Ricinus communis</name>
    <name type="common">Castor bean</name>
    <dbReference type="NCBI Taxonomy" id="3988"/>
    <lineage>
        <taxon>Eukaryota</taxon>
        <taxon>Viridiplantae</taxon>
        <taxon>Streptophyta</taxon>
        <taxon>Embryophyta</taxon>
        <taxon>Tracheophyta</taxon>
        <taxon>Spermatophyta</taxon>
        <taxon>Magnoliopsida</taxon>
        <taxon>eudicotyledons</taxon>
        <taxon>Gunneridae</taxon>
        <taxon>Pentapetalae</taxon>
        <taxon>rosids</taxon>
        <taxon>fabids</taxon>
        <taxon>Malpighiales</taxon>
        <taxon>Euphorbiaceae</taxon>
        <taxon>Acalyphoideae</taxon>
        <taxon>Acalypheae</taxon>
        <taxon>Ricinus</taxon>
    </lineage>
</organism>
<dbReference type="Gene3D" id="3.60.10.10">
    <property type="entry name" value="Endonuclease/exonuclease/phosphatase"/>
    <property type="match status" value="1"/>
</dbReference>
<dbReference type="InterPro" id="IPR036691">
    <property type="entry name" value="Endo/exonu/phosph_ase_sf"/>
</dbReference>
<protein>
    <recommendedName>
        <fullName evidence="4">DUF4283 domain-containing protein</fullName>
    </recommendedName>
</protein>
<evidence type="ECO:0000313" key="2">
    <source>
        <dbReference type="EMBL" id="EEF42647.1"/>
    </source>
</evidence>
<dbReference type="PANTHER" id="PTHR33710:SF77">
    <property type="entry name" value="DNASE I-LIKE SUPERFAMILY PROTEIN"/>
    <property type="match status" value="1"/>
</dbReference>
<proteinExistence type="predicted"/>
<reference evidence="3" key="1">
    <citation type="journal article" date="2010" name="Nat. Biotechnol.">
        <title>Draft genome sequence of the oilseed species Ricinus communis.</title>
        <authorList>
            <person name="Chan A.P."/>
            <person name="Crabtree J."/>
            <person name="Zhao Q."/>
            <person name="Lorenzi H."/>
            <person name="Orvis J."/>
            <person name="Puiu D."/>
            <person name="Melake-Berhan A."/>
            <person name="Jones K.M."/>
            <person name="Redman J."/>
            <person name="Chen G."/>
            <person name="Cahoon E.B."/>
            <person name="Gedil M."/>
            <person name="Stanke M."/>
            <person name="Haas B.J."/>
            <person name="Wortman J.R."/>
            <person name="Fraser-Liggett C.M."/>
            <person name="Ravel J."/>
            <person name="Rabinowicz P.D."/>
        </authorList>
    </citation>
    <scope>NUCLEOTIDE SEQUENCE [LARGE SCALE GENOMIC DNA]</scope>
    <source>
        <strain evidence="3">cv. Hale</strain>
    </source>
</reference>
<name>B9S105_RICCO</name>
<evidence type="ECO:0000313" key="3">
    <source>
        <dbReference type="Proteomes" id="UP000008311"/>
    </source>
</evidence>